<evidence type="ECO:0000313" key="2">
    <source>
        <dbReference type="EMBL" id="GFH73162.1"/>
    </source>
</evidence>
<gene>
    <name evidence="2" type="ORF">Sdia_39300</name>
</gene>
<evidence type="ECO:0000313" key="3">
    <source>
        <dbReference type="Proteomes" id="UP000472710"/>
    </source>
</evidence>
<sequence>MWDRRSDAAPRPGAAAPGEVSPATGTLPPYGRSAFPARASVLRMRYEVERPEGTAWPRASR</sequence>
<protein>
    <submittedName>
        <fullName evidence="2">Uncharacterized protein</fullName>
    </submittedName>
</protein>
<feature type="compositionally biased region" description="Low complexity" evidence="1">
    <location>
        <begin position="9"/>
        <end position="18"/>
    </location>
</feature>
<name>A0ABQ1CS33_STRDI</name>
<reference evidence="2 3" key="1">
    <citation type="submission" date="2020-02" db="EMBL/GenBank/DDBJ databases">
        <title>Whole genome shotgun sequence of Streptomyces diastaticus subsp. diastaticus NBRC 13412.</title>
        <authorList>
            <person name="Ichikawa N."/>
            <person name="Komaki H."/>
            <person name="Tamura T."/>
        </authorList>
    </citation>
    <scope>NUCLEOTIDE SEQUENCE [LARGE SCALE GENOMIC DNA]</scope>
    <source>
        <strain evidence="2 3">NBRC 13412</strain>
    </source>
</reference>
<accession>A0ABQ1CS33</accession>
<proteinExistence type="predicted"/>
<evidence type="ECO:0000256" key="1">
    <source>
        <dbReference type="SAM" id="MobiDB-lite"/>
    </source>
</evidence>
<organism evidence="2 3">
    <name type="scientific">Streptomyces diastaticus subsp. diastaticus</name>
    <dbReference type="NCBI Taxonomy" id="68040"/>
    <lineage>
        <taxon>Bacteria</taxon>
        <taxon>Bacillati</taxon>
        <taxon>Actinomycetota</taxon>
        <taxon>Actinomycetes</taxon>
        <taxon>Kitasatosporales</taxon>
        <taxon>Streptomycetaceae</taxon>
        <taxon>Streptomyces</taxon>
        <taxon>Streptomyces diastaticus group</taxon>
    </lineage>
</organism>
<dbReference type="Proteomes" id="UP000472710">
    <property type="component" value="Unassembled WGS sequence"/>
</dbReference>
<feature type="region of interest" description="Disordered" evidence="1">
    <location>
        <begin position="1"/>
        <end position="33"/>
    </location>
</feature>
<comment type="caution">
    <text evidence="2">The sequence shown here is derived from an EMBL/GenBank/DDBJ whole genome shotgun (WGS) entry which is preliminary data.</text>
</comment>
<keyword evidence="3" id="KW-1185">Reference proteome</keyword>
<dbReference type="EMBL" id="BLLN01000005">
    <property type="protein sequence ID" value="GFH73162.1"/>
    <property type="molecule type" value="Genomic_DNA"/>
</dbReference>